<keyword evidence="4" id="KW-1185">Reference proteome</keyword>
<dbReference type="VEuPathDB" id="FungiDB:MMYC01_205334"/>
<name>A0A175VXK2_9PEZI</name>
<sequence>MAAKRQESSPVISSFPRVPLTTTFTATDSRCGGLYTPSASRVYMIDDEPSCLPPGFSTAATDFYYSPGIACPSGYWTACYDTTGVPSITTVTCCPTYLDISLACVPDPESLSSGWESLQCTWVAPRTTTLIEVTESMNDDRTSIVRETFISPGGINAYGIRMVHQATDLVEGTTALPETTSSSTTTTAANTPGPGPGSGSGLSTGATVAIGVVIPVVVLAALTIGVAWWWRTKRQRPSSEYMAAAPVSLPSEPQPEVQMKPYPGDVQQPHELSSLGHHLAVEMPSTREAAELPGDWTHGR</sequence>
<dbReference type="AlphaFoldDB" id="A0A175VXK2"/>
<accession>A0A175VXK2</accession>
<organism evidence="3 4">
    <name type="scientific">Madurella mycetomatis</name>
    <dbReference type="NCBI Taxonomy" id="100816"/>
    <lineage>
        <taxon>Eukaryota</taxon>
        <taxon>Fungi</taxon>
        <taxon>Dikarya</taxon>
        <taxon>Ascomycota</taxon>
        <taxon>Pezizomycotina</taxon>
        <taxon>Sordariomycetes</taxon>
        <taxon>Sordariomycetidae</taxon>
        <taxon>Sordariales</taxon>
        <taxon>Sordariales incertae sedis</taxon>
        <taxon>Madurella</taxon>
    </lineage>
</organism>
<evidence type="ECO:0000313" key="3">
    <source>
        <dbReference type="EMBL" id="KXX75889.1"/>
    </source>
</evidence>
<dbReference type="EMBL" id="LCTW02000242">
    <property type="protein sequence ID" value="KXX75889.1"/>
    <property type="molecule type" value="Genomic_DNA"/>
</dbReference>
<evidence type="ECO:0000256" key="2">
    <source>
        <dbReference type="SAM" id="Phobius"/>
    </source>
</evidence>
<feature type="region of interest" description="Disordered" evidence="1">
    <location>
        <begin position="177"/>
        <end position="200"/>
    </location>
</feature>
<keyword evidence="2" id="KW-1133">Transmembrane helix</keyword>
<gene>
    <name evidence="3" type="ORF">MMYC01_205334</name>
</gene>
<dbReference type="GO" id="GO:0016301">
    <property type="term" value="F:kinase activity"/>
    <property type="evidence" value="ECO:0007669"/>
    <property type="project" value="UniProtKB-KW"/>
</dbReference>
<protein>
    <submittedName>
        <fullName evidence="3">Phosphoinositide 3-kinase regulatory subunit 5</fullName>
    </submittedName>
</protein>
<feature type="region of interest" description="Disordered" evidence="1">
    <location>
        <begin position="249"/>
        <end position="277"/>
    </location>
</feature>
<reference evidence="3 4" key="1">
    <citation type="journal article" date="2016" name="Genome Announc.">
        <title>Genome Sequence of Madurella mycetomatis mm55, Isolated from a Human Mycetoma Case in Sudan.</title>
        <authorList>
            <person name="Smit S."/>
            <person name="Derks M.F."/>
            <person name="Bervoets S."/>
            <person name="Fahal A."/>
            <person name="van Leeuwen W."/>
            <person name="van Belkum A."/>
            <person name="van de Sande W.W."/>
        </authorList>
    </citation>
    <scope>NUCLEOTIDE SEQUENCE [LARGE SCALE GENOMIC DNA]</scope>
    <source>
        <strain evidence="4">mm55</strain>
    </source>
</reference>
<evidence type="ECO:0000313" key="4">
    <source>
        <dbReference type="Proteomes" id="UP000078237"/>
    </source>
</evidence>
<dbReference type="Proteomes" id="UP000078237">
    <property type="component" value="Unassembled WGS sequence"/>
</dbReference>
<comment type="caution">
    <text evidence="3">The sequence shown here is derived from an EMBL/GenBank/DDBJ whole genome shotgun (WGS) entry which is preliminary data.</text>
</comment>
<keyword evidence="2" id="KW-0812">Transmembrane</keyword>
<keyword evidence="2" id="KW-0472">Membrane</keyword>
<dbReference type="OrthoDB" id="4770059at2759"/>
<feature type="transmembrane region" description="Helical" evidence="2">
    <location>
        <begin position="208"/>
        <end position="230"/>
    </location>
</feature>
<dbReference type="STRING" id="100816.A0A175VXK2"/>
<evidence type="ECO:0000256" key="1">
    <source>
        <dbReference type="SAM" id="MobiDB-lite"/>
    </source>
</evidence>
<feature type="compositionally biased region" description="Low complexity" evidence="1">
    <location>
        <begin position="177"/>
        <end position="192"/>
    </location>
</feature>
<proteinExistence type="predicted"/>